<dbReference type="EMBL" id="CP018477">
    <property type="protein sequence ID" value="ASV76465.1"/>
    <property type="molecule type" value="Genomic_DNA"/>
</dbReference>
<gene>
    <name evidence="2" type="ORF">THTE_3864</name>
</gene>
<dbReference type="InterPro" id="IPR045584">
    <property type="entry name" value="Pilin-like"/>
</dbReference>
<evidence type="ECO:0000313" key="2">
    <source>
        <dbReference type="EMBL" id="ASV76465.1"/>
    </source>
</evidence>
<dbReference type="InterPro" id="IPR027558">
    <property type="entry name" value="Pre_pil_HX9DG_C"/>
</dbReference>
<dbReference type="Pfam" id="PF07596">
    <property type="entry name" value="SBP_bac_10"/>
    <property type="match status" value="1"/>
</dbReference>
<dbReference type="AlphaFoldDB" id="A0A286RKH6"/>
<dbReference type="PANTHER" id="PTHR30093:SF2">
    <property type="entry name" value="TYPE II SECRETION SYSTEM PROTEIN H"/>
    <property type="match status" value="1"/>
</dbReference>
<dbReference type="NCBIfam" id="TIGR02532">
    <property type="entry name" value="IV_pilin_GFxxxE"/>
    <property type="match status" value="1"/>
</dbReference>
<dbReference type="OrthoDB" id="282726at2"/>
<protein>
    <recommendedName>
        <fullName evidence="1">DUF1559 domain-containing protein</fullName>
    </recommendedName>
</protein>
<dbReference type="KEGG" id="ttf:THTE_3864"/>
<proteinExistence type="predicted"/>
<dbReference type="Proteomes" id="UP000215086">
    <property type="component" value="Chromosome"/>
</dbReference>
<organism evidence="2 3">
    <name type="scientific">Thermogutta terrifontis</name>
    <dbReference type="NCBI Taxonomy" id="1331910"/>
    <lineage>
        <taxon>Bacteria</taxon>
        <taxon>Pseudomonadati</taxon>
        <taxon>Planctomycetota</taxon>
        <taxon>Planctomycetia</taxon>
        <taxon>Pirellulales</taxon>
        <taxon>Thermoguttaceae</taxon>
        <taxon>Thermogutta</taxon>
    </lineage>
</organism>
<feature type="domain" description="DUF1559" evidence="1">
    <location>
        <begin position="39"/>
        <end position="307"/>
    </location>
</feature>
<sequence>MLYVTKCRQSRSPGFTLVELLVVIAIIGILIALLLPAVQAAREAARRSQCTNNLKQITLAMANYEQAVKSLPPGRMGSDCSDYYGLAPTSGANAVPDYKRQGTSGFVMLLPYLEAKNIYDQIGFQLGAIAPANCGIGPSTTGWLNLIPNYDQLFRTRPQVFVCPSSTDEPLYSVNNPTPVYSTGCYALCSGSIGPSQGISGAVKAGNTGMFMYIRSLKYADCTDGLSNTFFVGEVIKSHTAEGVNRWWIAGRHTDSLRTTDNPLNTPPGQGVVYGSNNGAFGSFHPGGGNFGFGDGTVRFISDTIDLAVYRALSTRDGGETNTGGY</sequence>
<evidence type="ECO:0000313" key="3">
    <source>
        <dbReference type="Proteomes" id="UP000215086"/>
    </source>
</evidence>
<evidence type="ECO:0000259" key="1">
    <source>
        <dbReference type="Pfam" id="PF07596"/>
    </source>
</evidence>
<accession>A0A286RKH6</accession>
<dbReference type="Pfam" id="PF07963">
    <property type="entry name" value="N_methyl"/>
    <property type="match status" value="1"/>
</dbReference>
<dbReference type="InterPro" id="IPR012902">
    <property type="entry name" value="N_methyl_site"/>
</dbReference>
<dbReference type="NCBIfam" id="TIGR04294">
    <property type="entry name" value="pre_pil_HX9DG"/>
    <property type="match status" value="1"/>
</dbReference>
<dbReference type="InterPro" id="IPR011453">
    <property type="entry name" value="DUF1559"/>
</dbReference>
<keyword evidence="3" id="KW-1185">Reference proteome</keyword>
<dbReference type="Gene3D" id="3.30.700.10">
    <property type="entry name" value="Glycoprotein, Type 4 Pilin"/>
    <property type="match status" value="1"/>
</dbReference>
<dbReference type="RefSeq" id="WP_095416242.1">
    <property type="nucleotide sequence ID" value="NZ_CP018477.1"/>
</dbReference>
<dbReference type="PANTHER" id="PTHR30093">
    <property type="entry name" value="GENERAL SECRETION PATHWAY PROTEIN G"/>
    <property type="match status" value="1"/>
</dbReference>
<dbReference type="SUPFAM" id="SSF54523">
    <property type="entry name" value="Pili subunits"/>
    <property type="match status" value="1"/>
</dbReference>
<name>A0A286RKH6_9BACT</name>
<reference evidence="2 3" key="1">
    <citation type="journal article" name="Front. Microbiol.">
        <title>Sugar Metabolism of the First Thermophilic Planctomycete Thermogutta terrifontis: Comparative Genomic and Transcriptomic Approaches.</title>
        <authorList>
            <person name="Elcheninov A.G."/>
            <person name="Menzel P."/>
            <person name="Gudbergsdottir S.R."/>
            <person name="Slesarev A.I."/>
            <person name="Kadnikov V.V."/>
            <person name="Krogh A."/>
            <person name="Bonch-Osmolovskaya E.A."/>
            <person name="Peng X."/>
            <person name="Kublanov I.V."/>
        </authorList>
    </citation>
    <scope>NUCLEOTIDE SEQUENCE [LARGE SCALE GENOMIC DNA]</scope>
    <source>
        <strain evidence="2 3">R1</strain>
    </source>
</reference>